<keyword evidence="9" id="KW-1185">Reference proteome</keyword>
<sequence length="659" mass="67409">MLQAIGLTSAPRRNQPLAVDDLTFEARPGKVTVLLGERGAGKTSALRLILRLDPGRGVALFRGRTLDRVPHPTREIGVLLGDVPGHPSRSARGHLRMLSAVAGVPVARADEVLEVVGLSGLADQRLGTFSLGMDRRLGLAAALLGDPHTLVLDEPAHELSPRETAWLHGLLRGYATQGGAVLVTSHDPMEAARIADQVVTIDHGRLVADQAVDDFARTRLRPRVVVRTPLADRLAHVLDAEADAGAAGEATGVADAGPPMEVVNEGGGRLSVYNSSCAAVGETAYRHGILVHRLAEEVGDTGPVAPLPRADGRQPAAGPAGLAGTAFPLAEASPATPGTLGTLGTPGTPPGTLRASGDPGAAPGPADVRGRSARPARPGRPARSGQAGSAARSALPSRVQPRLPAADPAWPLRYELRRATGVRTAWVVAAAALLVSVLASVLLARTGSPEPRLFTGWPTLLPLPPAAFGAGFLGALSFGQEFRYPALAPDQGTVPRRLGLLGAKLAVTAAAALLLALASVTLDAAAVGLLFGDVTVGPSGELIVALAGWAGLTLGCAWAGLLAAGLFRSTALGLVAVLAVPTLVVPVLGGLLAEPAARSLVGLPERLRSAAVVQWPSGMDQGVSAALRLVSQPVGWGLALSLTALLGAYVLTVFRGRPR</sequence>
<gene>
    <name evidence="8" type="ORF">CK936_19360</name>
</gene>
<keyword evidence="3" id="KW-0547">Nucleotide-binding</keyword>
<dbReference type="PANTHER" id="PTHR43335:SF4">
    <property type="entry name" value="ABC TRANSPORTER, ATP-BINDING PROTEIN"/>
    <property type="match status" value="1"/>
</dbReference>
<comment type="similarity">
    <text evidence="1">Belongs to the ABC transporter superfamily.</text>
</comment>
<feature type="region of interest" description="Disordered" evidence="5">
    <location>
        <begin position="302"/>
        <end position="402"/>
    </location>
</feature>
<keyword evidence="6" id="KW-1133">Transmembrane helix</keyword>
<comment type="caution">
    <text evidence="8">The sequence shown here is derived from an EMBL/GenBank/DDBJ whole genome shotgun (WGS) entry which is preliminary data.</text>
</comment>
<dbReference type="SUPFAM" id="SSF52540">
    <property type="entry name" value="P-loop containing nucleoside triphosphate hydrolases"/>
    <property type="match status" value="1"/>
</dbReference>
<dbReference type="Proteomes" id="UP000218944">
    <property type="component" value="Unassembled WGS sequence"/>
</dbReference>
<keyword evidence="6" id="KW-0812">Transmembrane</keyword>
<dbReference type="GO" id="GO:0016887">
    <property type="term" value="F:ATP hydrolysis activity"/>
    <property type="evidence" value="ECO:0007669"/>
    <property type="project" value="InterPro"/>
</dbReference>
<evidence type="ECO:0000256" key="1">
    <source>
        <dbReference type="ARBA" id="ARBA00005417"/>
    </source>
</evidence>
<evidence type="ECO:0000313" key="9">
    <source>
        <dbReference type="Proteomes" id="UP000218944"/>
    </source>
</evidence>
<dbReference type="AlphaFoldDB" id="A0A2A2D4D4"/>
<evidence type="ECO:0000313" key="8">
    <source>
        <dbReference type="EMBL" id="PAU47303.1"/>
    </source>
</evidence>
<evidence type="ECO:0000256" key="6">
    <source>
        <dbReference type="SAM" id="Phobius"/>
    </source>
</evidence>
<keyword evidence="4 8" id="KW-0067">ATP-binding</keyword>
<protein>
    <submittedName>
        <fullName evidence="8">ABC transporter ATP-binding protein</fullName>
    </submittedName>
</protein>
<feature type="compositionally biased region" description="Low complexity" evidence="5">
    <location>
        <begin position="315"/>
        <end position="394"/>
    </location>
</feature>
<evidence type="ECO:0000256" key="4">
    <source>
        <dbReference type="ARBA" id="ARBA00022840"/>
    </source>
</evidence>
<proteinExistence type="inferred from homology"/>
<organism evidence="8 9">
    <name type="scientific">Streptomyces albireticuli</name>
    <dbReference type="NCBI Taxonomy" id="1940"/>
    <lineage>
        <taxon>Bacteria</taxon>
        <taxon>Bacillati</taxon>
        <taxon>Actinomycetota</taxon>
        <taxon>Actinomycetes</taxon>
        <taxon>Kitasatosporales</taxon>
        <taxon>Streptomycetaceae</taxon>
        <taxon>Streptomyces</taxon>
    </lineage>
</organism>
<dbReference type="Gene3D" id="3.40.50.300">
    <property type="entry name" value="P-loop containing nucleotide triphosphate hydrolases"/>
    <property type="match status" value="1"/>
</dbReference>
<dbReference type="SMART" id="SM00382">
    <property type="entry name" value="AAA"/>
    <property type="match status" value="1"/>
</dbReference>
<accession>A0A2A2D4D4</accession>
<dbReference type="InterPro" id="IPR003439">
    <property type="entry name" value="ABC_transporter-like_ATP-bd"/>
</dbReference>
<feature type="transmembrane region" description="Helical" evidence="6">
    <location>
        <begin position="571"/>
        <end position="593"/>
    </location>
</feature>
<keyword evidence="2" id="KW-0813">Transport</keyword>
<feature type="transmembrane region" description="Helical" evidence="6">
    <location>
        <begin position="425"/>
        <end position="444"/>
    </location>
</feature>
<dbReference type="PROSITE" id="PS50893">
    <property type="entry name" value="ABC_TRANSPORTER_2"/>
    <property type="match status" value="1"/>
</dbReference>
<dbReference type="RefSeq" id="WP_095582223.1">
    <property type="nucleotide sequence ID" value="NZ_JAJQQQ010000015.1"/>
</dbReference>
<feature type="transmembrane region" description="Helical" evidence="6">
    <location>
        <begin position="634"/>
        <end position="654"/>
    </location>
</feature>
<dbReference type="InterPro" id="IPR003593">
    <property type="entry name" value="AAA+_ATPase"/>
</dbReference>
<dbReference type="GO" id="GO:0005524">
    <property type="term" value="F:ATP binding"/>
    <property type="evidence" value="ECO:0007669"/>
    <property type="project" value="UniProtKB-KW"/>
</dbReference>
<dbReference type="InterPro" id="IPR027417">
    <property type="entry name" value="P-loop_NTPase"/>
</dbReference>
<feature type="domain" description="ABC transporter" evidence="7">
    <location>
        <begin position="2"/>
        <end position="228"/>
    </location>
</feature>
<feature type="transmembrane region" description="Helical" evidence="6">
    <location>
        <begin position="505"/>
        <end position="531"/>
    </location>
</feature>
<evidence type="ECO:0000259" key="7">
    <source>
        <dbReference type="PROSITE" id="PS50893"/>
    </source>
</evidence>
<feature type="transmembrane region" description="Helical" evidence="6">
    <location>
        <begin position="543"/>
        <end position="564"/>
    </location>
</feature>
<dbReference type="EMBL" id="NSJV01000382">
    <property type="protein sequence ID" value="PAU47303.1"/>
    <property type="molecule type" value="Genomic_DNA"/>
</dbReference>
<reference evidence="8 9" key="1">
    <citation type="submission" date="2017-08" db="EMBL/GenBank/DDBJ databases">
        <title>Genome sequence of Streptomyces albireticuli NRRL B-1670.</title>
        <authorList>
            <person name="Graham D.E."/>
            <person name="Mahan K.M."/>
            <person name="Klingeman D.M."/>
            <person name="Hettich R.L."/>
            <person name="Parry R.J."/>
            <person name="Spain J.C."/>
        </authorList>
    </citation>
    <scope>NUCLEOTIDE SEQUENCE [LARGE SCALE GENOMIC DNA]</scope>
    <source>
        <strain evidence="8 9">NRRL B-1670</strain>
    </source>
</reference>
<keyword evidence="6" id="KW-0472">Membrane</keyword>
<name>A0A2A2D4D4_9ACTN</name>
<evidence type="ECO:0000256" key="5">
    <source>
        <dbReference type="SAM" id="MobiDB-lite"/>
    </source>
</evidence>
<dbReference type="Pfam" id="PF00005">
    <property type="entry name" value="ABC_tran"/>
    <property type="match status" value="1"/>
</dbReference>
<evidence type="ECO:0000256" key="2">
    <source>
        <dbReference type="ARBA" id="ARBA00022448"/>
    </source>
</evidence>
<evidence type="ECO:0000256" key="3">
    <source>
        <dbReference type="ARBA" id="ARBA00022741"/>
    </source>
</evidence>
<dbReference type="PANTHER" id="PTHR43335">
    <property type="entry name" value="ABC TRANSPORTER, ATP-BINDING PROTEIN"/>
    <property type="match status" value="1"/>
</dbReference>